<evidence type="ECO:0000313" key="2">
    <source>
        <dbReference type="Proteomes" id="UP000664417"/>
    </source>
</evidence>
<gene>
    <name evidence="1" type="ORF">J3U88_10515</name>
</gene>
<name>A0A8J7QIG3_9BACT</name>
<dbReference type="RefSeq" id="WP_207858711.1">
    <property type="nucleotide sequence ID" value="NZ_JAFREP010000007.1"/>
</dbReference>
<proteinExistence type="predicted"/>
<dbReference type="AlphaFoldDB" id="A0A8J7QIG3"/>
<evidence type="ECO:0000313" key="1">
    <source>
        <dbReference type="EMBL" id="MBO1318893.1"/>
    </source>
</evidence>
<comment type="caution">
    <text evidence="1">The sequence shown here is derived from an EMBL/GenBank/DDBJ whole genome shotgun (WGS) entry which is preliminary data.</text>
</comment>
<dbReference type="EMBL" id="JAFREP010000007">
    <property type="protein sequence ID" value="MBO1318893.1"/>
    <property type="molecule type" value="Genomic_DNA"/>
</dbReference>
<keyword evidence="2" id="KW-1185">Reference proteome</keyword>
<protein>
    <submittedName>
        <fullName evidence="1">Uncharacterized protein</fullName>
    </submittedName>
</protein>
<sequence length="339" mass="40032">MDQLTSFTRSPFLKFFPVAWDFFSGEPPVYSITRSHGLNVRFRLLHSTDPINQERTEENKVLIRYEVMGREYDLYTLGDLLCSTYPFDETGIPNIKGEIAERIARRVMKRFLQRFDQHRGKLGGLFDKSFDPKNCTNFVVANTKRFVLKIGRYPNMILLKKTGQGKWGYQHVTDLDGLFDFRYLGKRHLIILESKTGRIDVQAESLYESLILPLKRLFPDATFSYVVFADRRHLLDMRYPEYRILQEAPVRIHEALTKHGIANFFFEFDESESDFQQMCRHLINAYRNYHHERVSFNGNISITDSQIAIFEPNQRRPYIELERDPVTGLFRVIRSVRSF</sequence>
<organism evidence="1 2">
    <name type="scientific">Acanthopleuribacter pedis</name>
    <dbReference type="NCBI Taxonomy" id="442870"/>
    <lineage>
        <taxon>Bacteria</taxon>
        <taxon>Pseudomonadati</taxon>
        <taxon>Acidobacteriota</taxon>
        <taxon>Holophagae</taxon>
        <taxon>Acanthopleuribacterales</taxon>
        <taxon>Acanthopleuribacteraceae</taxon>
        <taxon>Acanthopleuribacter</taxon>
    </lineage>
</organism>
<reference evidence="1" key="1">
    <citation type="submission" date="2021-03" db="EMBL/GenBank/DDBJ databases">
        <authorList>
            <person name="Wang G."/>
        </authorList>
    </citation>
    <scope>NUCLEOTIDE SEQUENCE</scope>
    <source>
        <strain evidence="1">KCTC 12899</strain>
    </source>
</reference>
<dbReference type="Proteomes" id="UP000664417">
    <property type="component" value="Unassembled WGS sequence"/>
</dbReference>
<accession>A0A8J7QIG3</accession>